<evidence type="ECO:0000259" key="2">
    <source>
        <dbReference type="Pfam" id="PF17116"/>
    </source>
</evidence>
<name>A0A4Q0NWF0_9FLAO</name>
<comment type="caution">
    <text evidence="3">The sequence shown here is derived from an EMBL/GenBank/DDBJ whole genome shotgun (WGS) entry which is preliminary data.</text>
</comment>
<dbReference type="AlphaFoldDB" id="A0A4Q0NWF0"/>
<dbReference type="SUPFAM" id="SSF81296">
    <property type="entry name" value="E set domains"/>
    <property type="match status" value="1"/>
</dbReference>
<dbReference type="OrthoDB" id="1522602at2"/>
<feature type="domain" description="Type 9 secretion system plug protein N-terminal" evidence="2">
    <location>
        <begin position="30"/>
        <end position="151"/>
    </location>
</feature>
<dbReference type="InterPro" id="IPR013783">
    <property type="entry name" value="Ig-like_fold"/>
</dbReference>
<sequence length="419" mass="48803">MKTFSVFYMLFFFLTGFAQVATETPAPAYIKTVQFYGNTAQSQLPLLRLGDPLSLSFDDIIGDEADYYYTITHYNYDWTPSVLAKTEYLKGIDDVRIMDYTNSVSTLQLYTHYELQIPNQYTTAIVKSGNYLLQVFNTDDELIFSRKFMIYDPQVTVGVEILRTRNLEFIEQKQVINFNVDSGESVLINPEKTIKPLIIQNNNLNNTISNLIPQYSIGNQLQYRYDEEASFYAGNEFFDFDNKDIRAATNRIQYIELINLYHNYLYGNTTRADKVYTYNPDLNGNFAINTIQGNEPKVNSEYAWIHFSLDHPLRPEDEEIHIYGNFNNYTLEEATKMHYNPESERYELALLLKQGYYNYKYTVTKNGEKLPYNPVDGDFWQTENNYDVLIYYKPPGGRFDELIGVGNALSTSISNVRRN</sequence>
<reference evidence="3 4" key="1">
    <citation type="submission" date="2018-07" db="EMBL/GenBank/DDBJ databases">
        <title>Leeuwenhoekiella genomics.</title>
        <authorList>
            <person name="Tahon G."/>
            <person name="Willems A."/>
        </authorList>
    </citation>
    <scope>NUCLEOTIDE SEQUENCE [LARGE SCALE GENOMIC DNA]</scope>
    <source>
        <strain evidence="3 4">R-50232</strain>
    </source>
</reference>
<protein>
    <recommendedName>
        <fullName evidence="2">Type 9 secretion system plug protein N-terminal domain-containing protein</fullName>
    </recommendedName>
</protein>
<evidence type="ECO:0000256" key="1">
    <source>
        <dbReference type="SAM" id="SignalP"/>
    </source>
</evidence>
<evidence type="ECO:0000313" key="4">
    <source>
        <dbReference type="Proteomes" id="UP000289821"/>
    </source>
</evidence>
<dbReference type="Pfam" id="PF17116">
    <property type="entry name" value="T9SS_plug_1st"/>
    <property type="match status" value="1"/>
</dbReference>
<evidence type="ECO:0000313" key="3">
    <source>
        <dbReference type="EMBL" id="RXG16527.1"/>
    </source>
</evidence>
<feature type="chain" id="PRO_5020786106" description="Type 9 secretion system plug protein N-terminal domain-containing protein" evidence="1">
    <location>
        <begin position="21"/>
        <end position="419"/>
    </location>
</feature>
<proteinExistence type="predicted"/>
<dbReference type="EMBL" id="QOVI01000002">
    <property type="protein sequence ID" value="RXG16527.1"/>
    <property type="molecule type" value="Genomic_DNA"/>
</dbReference>
<dbReference type="RefSeq" id="WP_128760208.1">
    <property type="nucleotide sequence ID" value="NZ_QOVI01000002.1"/>
</dbReference>
<feature type="signal peptide" evidence="1">
    <location>
        <begin position="1"/>
        <end position="20"/>
    </location>
</feature>
<dbReference type="InterPro" id="IPR014756">
    <property type="entry name" value="Ig_E-set"/>
</dbReference>
<dbReference type="InterPro" id="IPR031345">
    <property type="entry name" value="T9SS_Plug_N"/>
</dbReference>
<dbReference type="Gene3D" id="2.60.40.10">
    <property type="entry name" value="Immunoglobulins"/>
    <property type="match status" value="1"/>
</dbReference>
<dbReference type="Proteomes" id="UP000289821">
    <property type="component" value="Unassembled WGS sequence"/>
</dbReference>
<gene>
    <name evidence="3" type="ORF">DSM04_102100</name>
</gene>
<keyword evidence="1" id="KW-0732">Signal</keyword>
<keyword evidence="4" id="KW-1185">Reference proteome</keyword>
<organism evidence="3 4">
    <name type="scientific">Leeuwenhoekiella aestuarii</name>
    <dbReference type="NCBI Taxonomy" id="2249426"/>
    <lineage>
        <taxon>Bacteria</taxon>
        <taxon>Pseudomonadati</taxon>
        <taxon>Bacteroidota</taxon>
        <taxon>Flavobacteriia</taxon>
        <taxon>Flavobacteriales</taxon>
        <taxon>Flavobacteriaceae</taxon>
        <taxon>Leeuwenhoekiella</taxon>
    </lineage>
</organism>
<accession>A0A4Q0NWF0</accession>